<dbReference type="PANTHER" id="PTHR33451">
    <property type="entry name" value="MALATE-2H(+)/NA(+)-LACTATE ANTIPORTER"/>
    <property type="match status" value="1"/>
</dbReference>
<evidence type="ECO:0000313" key="12">
    <source>
        <dbReference type="Proteomes" id="UP000190105"/>
    </source>
</evidence>
<dbReference type="EMBL" id="FUYH01000052">
    <property type="protein sequence ID" value="SKB00940.1"/>
    <property type="molecule type" value="Genomic_DNA"/>
</dbReference>
<comment type="subcellular location">
    <subcellularLocation>
        <location evidence="1">Cell membrane</location>
        <topology evidence="1">Multi-pass membrane protein</topology>
    </subcellularLocation>
</comment>
<evidence type="ECO:0000256" key="8">
    <source>
        <dbReference type="ARBA" id="ARBA00038435"/>
    </source>
</evidence>
<dbReference type="PANTHER" id="PTHR33451:SF3">
    <property type="entry name" value="MALATE-2H(+)_NA(+)-LACTATE ANTIPORTER"/>
    <property type="match status" value="1"/>
</dbReference>
<organism evidence="11 12">
    <name type="scientific">Caloramator quimbayensis</name>
    <dbReference type="NCBI Taxonomy" id="1147123"/>
    <lineage>
        <taxon>Bacteria</taxon>
        <taxon>Bacillati</taxon>
        <taxon>Bacillota</taxon>
        <taxon>Clostridia</taxon>
        <taxon>Eubacteriales</taxon>
        <taxon>Clostridiaceae</taxon>
        <taxon>Caloramator</taxon>
    </lineage>
</organism>
<keyword evidence="5 9" id="KW-0812">Transmembrane</keyword>
<dbReference type="GO" id="GO:0015297">
    <property type="term" value="F:antiporter activity"/>
    <property type="evidence" value="ECO:0007669"/>
    <property type="project" value="UniProtKB-KW"/>
</dbReference>
<accession>A0A1T4YGZ8</accession>
<keyword evidence="12" id="KW-1185">Reference proteome</keyword>
<evidence type="ECO:0000256" key="5">
    <source>
        <dbReference type="ARBA" id="ARBA00022692"/>
    </source>
</evidence>
<keyword evidence="3" id="KW-0050">Antiport</keyword>
<feature type="transmembrane region" description="Helical" evidence="9">
    <location>
        <begin position="87"/>
        <end position="117"/>
    </location>
</feature>
<dbReference type="Pfam" id="PF03553">
    <property type="entry name" value="Na_H_antiporter"/>
    <property type="match status" value="1"/>
</dbReference>
<reference evidence="12" key="1">
    <citation type="submission" date="2017-02" db="EMBL/GenBank/DDBJ databases">
        <authorList>
            <person name="Varghese N."/>
            <person name="Submissions S."/>
        </authorList>
    </citation>
    <scope>NUCLEOTIDE SEQUENCE [LARGE SCALE GENOMIC DNA]</scope>
    <source>
        <strain evidence="12">USBA 833</strain>
    </source>
</reference>
<evidence type="ECO:0000256" key="9">
    <source>
        <dbReference type="SAM" id="Phobius"/>
    </source>
</evidence>
<evidence type="ECO:0000259" key="10">
    <source>
        <dbReference type="Pfam" id="PF03553"/>
    </source>
</evidence>
<keyword evidence="7 9" id="KW-0472">Membrane</keyword>
<dbReference type="RefSeq" id="WP_078697895.1">
    <property type="nucleotide sequence ID" value="NZ_FUYH01000052.1"/>
</dbReference>
<comment type="similarity">
    <text evidence="8">Belongs to the NhaC Na(+)/H(+) (TC 2.A.35) antiporter family.</text>
</comment>
<keyword evidence="4" id="KW-1003">Cell membrane</keyword>
<evidence type="ECO:0000256" key="7">
    <source>
        <dbReference type="ARBA" id="ARBA00023136"/>
    </source>
</evidence>
<evidence type="ECO:0000256" key="2">
    <source>
        <dbReference type="ARBA" id="ARBA00022448"/>
    </source>
</evidence>
<feature type="domain" description="Na+/H+ antiporter NhaC-like C-terminal" evidence="10">
    <location>
        <begin position="46"/>
        <end position="116"/>
    </location>
</feature>
<evidence type="ECO:0000256" key="3">
    <source>
        <dbReference type="ARBA" id="ARBA00022449"/>
    </source>
</evidence>
<evidence type="ECO:0000256" key="4">
    <source>
        <dbReference type="ARBA" id="ARBA00022475"/>
    </source>
</evidence>
<dbReference type="GO" id="GO:0005886">
    <property type="term" value="C:plasma membrane"/>
    <property type="evidence" value="ECO:0007669"/>
    <property type="project" value="UniProtKB-SubCell"/>
</dbReference>
<gene>
    <name evidence="11" type="ORF">SAMN05443428_1522</name>
</gene>
<sequence length="131" mass="14208">MGVGGVITIFATYRAGGIPFLQYDTIKCNFSKNKNSTGILLRNLCLPAKLLSKKYDELNVKRELLARTVSDTGTIIAPLFPWNVNSLLIAVVTGFAAAAYIPFAVLCYISPIVTLIASSLKKSIINRVISI</sequence>
<keyword evidence="6 9" id="KW-1133">Transmembrane helix</keyword>
<evidence type="ECO:0000313" key="11">
    <source>
        <dbReference type="EMBL" id="SKB00940.1"/>
    </source>
</evidence>
<name>A0A1T4YGZ8_9CLOT</name>
<protein>
    <submittedName>
        <fullName evidence="11">Na+/H+ antiporter family protein</fullName>
    </submittedName>
</protein>
<dbReference type="AlphaFoldDB" id="A0A1T4YGZ8"/>
<dbReference type="Proteomes" id="UP000190105">
    <property type="component" value="Unassembled WGS sequence"/>
</dbReference>
<proteinExistence type="inferred from homology"/>
<dbReference type="InterPro" id="IPR018461">
    <property type="entry name" value="Na/H_Antiport_NhaC-like_C"/>
</dbReference>
<dbReference type="OrthoDB" id="9762978at2"/>
<dbReference type="STRING" id="1147123.SAMN05443428_1522"/>
<keyword evidence="2" id="KW-0813">Transport</keyword>
<evidence type="ECO:0000256" key="6">
    <source>
        <dbReference type="ARBA" id="ARBA00022989"/>
    </source>
</evidence>
<dbReference type="InterPro" id="IPR052180">
    <property type="entry name" value="NhaC_Na-H+_Antiporter"/>
</dbReference>
<evidence type="ECO:0000256" key="1">
    <source>
        <dbReference type="ARBA" id="ARBA00004651"/>
    </source>
</evidence>